<dbReference type="Pfam" id="PF01510">
    <property type="entry name" value="Amidase_2"/>
    <property type="match status" value="1"/>
</dbReference>
<gene>
    <name evidence="5" type="ORF">GCM10011410_26410</name>
</gene>
<dbReference type="SMART" id="SM00701">
    <property type="entry name" value="PGRP"/>
    <property type="match status" value="1"/>
</dbReference>
<dbReference type="SMART" id="SM00644">
    <property type="entry name" value="Ami_2"/>
    <property type="match status" value="1"/>
</dbReference>
<dbReference type="InterPro" id="IPR015510">
    <property type="entry name" value="PGRP"/>
</dbReference>
<dbReference type="AlphaFoldDB" id="A0A916XHC2"/>
<evidence type="ECO:0000259" key="4">
    <source>
        <dbReference type="SMART" id="SM00701"/>
    </source>
</evidence>
<sequence length="371" mass="38353">MATASTAALGAVALPSALAAFAPRTLPQAAADVDVITHIPIGAPVAPPLSADYVGVTFGNAATKPARVRFIANGTQSEWHHLAPSSHCPDTHPVGLSTDLLLIPDGCSSVEVAHDDPSTQPSAVAINGRVRSLTGVPNSTTRFLSIPVVTRSGWGAQTPAGGNTWRRSFRRPQMITVHHSATALWSSPAATVRAIYRYHATTLGWGDVGYHLLIDPAGTIYAGRDTGNDQSPVFRQPPSGNGTAELVTAGHAYALNGGNIGICLLGDFSTSRPSRAAQTSLIRVLAALCAALGFDPTATVNYTEPDTGARYRVPIIAQHRDLNDTSCPGAGATAAFAALRSTVAARMSAVTAGLDAGLNEESGIDQITLAE</sequence>
<dbReference type="PANTHER" id="PTHR11022:SF41">
    <property type="entry name" value="PEPTIDOGLYCAN-RECOGNITION PROTEIN LC-RELATED"/>
    <property type="match status" value="1"/>
</dbReference>
<evidence type="ECO:0000259" key="3">
    <source>
        <dbReference type="SMART" id="SM00644"/>
    </source>
</evidence>
<dbReference type="InterPro" id="IPR002502">
    <property type="entry name" value="Amidase_domain"/>
</dbReference>
<dbReference type="Proteomes" id="UP000641514">
    <property type="component" value="Unassembled WGS sequence"/>
</dbReference>
<dbReference type="PANTHER" id="PTHR11022">
    <property type="entry name" value="PEPTIDOGLYCAN RECOGNITION PROTEIN"/>
    <property type="match status" value="1"/>
</dbReference>
<feature type="domain" description="N-acetylmuramoyl-L-alanine amidase" evidence="3">
    <location>
        <begin position="161"/>
        <end position="329"/>
    </location>
</feature>
<dbReference type="EMBL" id="BMJH01000003">
    <property type="protein sequence ID" value="GGC72098.1"/>
    <property type="molecule type" value="Genomic_DNA"/>
</dbReference>
<organism evidence="5 6">
    <name type="scientific">Hoyosella rhizosphaerae</name>
    <dbReference type="NCBI Taxonomy" id="1755582"/>
    <lineage>
        <taxon>Bacteria</taxon>
        <taxon>Bacillati</taxon>
        <taxon>Actinomycetota</taxon>
        <taxon>Actinomycetes</taxon>
        <taxon>Mycobacteriales</taxon>
        <taxon>Hoyosellaceae</taxon>
        <taxon>Hoyosella</taxon>
    </lineage>
</organism>
<dbReference type="CDD" id="cd06583">
    <property type="entry name" value="PGRP"/>
    <property type="match status" value="1"/>
</dbReference>
<evidence type="ECO:0000313" key="5">
    <source>
        <dbReference type="EMBL" id="GGC72098.1"/>
    </source>
</evidence>
<evidence type="ECO:0000256" key="2">
    <source>
        <dbReference type="SAM" id="SignalP"/>
    </source>
</evidence>
<feature type="domain" description="Peptidoglycan recognition protein family" evidence="4">
    <location>
        <begin position="146"/>
        <end position="308"/>
    </location>
</feature>
<feature type="chain" id="PRO_5036698352" description="N-acetylmuramoyl-L-alanine amidase" evidence="2">
    <location>
        <begin position="20"/>
        <end position="371"/>
    </location>
</feature>
<evidence type="ECO:0000256" key="1">
    <source>
        <dbReference type="ARBA" id="ARBA00007553"/>
    </source>
</evidence>
<evidence type="ECO:0000313" key="6">
    <source>
        <dbReference type="Proteomes" id="UP000641514"/>
    </source>
</evidence>
<dbReference type="GO" id="GO:0008270">
    <property type="term" value="F:zinc ion binding"/>
    <property type="evidence" value="ECO:0007669"/>
    <property type="project" value="InterPro"/>
</dbReference>
<dbReference type="InterPro" id="IPR036505">
    <property type="entry name" value="Amidase/PGRP_sf"/>
</dbReference>
<keyword evidence="2" id="KW-0732">Signal</keyword>
<comment type="similarity">
    <text evidence="1">Belongs to the N-acetylmuramoyl-L-alanine amidase 2 family.</text>
</comment>
<accession>A0A916XHC2</accession>
<reference evidence="5" key="1">
    <citation type="journal article" date="2014" name="Int. J. Syst. Evol. Microbiol.">
        <title>Complete genome sequence of Corynebacterium casei LMG S-19264T (=DSM 44701T), isolated from a smear-ripened cheese.</title>
        <authorList>
            <consortium name="US DOE Joint Genome Institute (JGI-PGF)"/>
            <person name="Walter F."/>
            <person name="Albersmeier A."/>
            <person name="Kalinowski J."/>
            <person name="Ruckert C."/>
        </authorList>
    </citation>
    <scope>NUCLEOTIDE SEQUENCE</scope>
    <source>
        <strain evidence="5">CGMCC 1.15478</strain>
    </source>
</reference>
<feature type="signal peptide" evidence="2">
    <location>
        <begin position="1"/>
        <end position="19"/>
    </location>
</feature>
<proteinExistence type="inferred from homology"/>
<comment type="caution">
    <text evidence="5">The sequence shown here is derived from an EMBL/GenBank/DDBJ whole genome shotgun (WGS) entry which is preliminary data.</text>
</comment>
<name>A0A916XHC2_9ACTN</name>
<dbReference type="Gene3D" id="3.40.80.10">
    <property type="entry name" value="Peptidoglycan recognition protein-like"/>
    <property type="match status" value="1"/>
</dbReference>
<evidence type="ECO:0008006" key="7">
    <source>
        <dbReference type="Google" id="ProtNLM"/>
    </source>
</evidence>
<dbReference type="GO" id="GO:0008745">
    <property type="term" value="F:N-acetylmuramoyl-L-alanine amidase activity"/>
    <property type="evidence" value="ECO:0007669"/>
    <property type="project" value="InterPro"/>
</dbReference>
<protein>
    <recommendedName>
        <fullName evidence="7">N-acetylmuramoyl-L-alanine amidase</fullName>
    </recommendedName>
</protein>
<dbReference type="InterPro" id="IPR006619">
    <property type="entry name" value="PGRP_domain_met/bac"/>
</dbReference>
<dbReference type="GO" id="GO:0009253">
    <property type="term" value="P:peptidoglycan catabolic process"/>
    <property type="evidence" value="ECO:0007669"/>
    <property type="project" value="InterPro"/>
</dbReference>
<dbReference type="SUPFAM" id="SSF55846">
    <property type="entry name" value="N-acetylmuramoyl-L-alanine amidase-like"/>
    <property type="match status" value="1"/>
</dbReference>
<reference evidence="5" key="2">
    <citation type="submission" date="2020-09" db="EMBL/GenBank/DDBJ databases">
        <authorList>
            <person name="Sun Q."/>
            <person name="Zhou Y."/>
        </authorList>
    </citation>
    <scope>NUCLEOTIDE SEQUENCE</scope>
    <source>
        <strain evidence="5">CGMCC 1.15478</strain>
    </source>
</reference>
<keyword evidence="6" id="KW-1185">Reference proteome</keyword>